<organism evidence="1 2">
    <name type="scientific">Pseudocalidococcus azoricus BACA0444</name>
    <dbReference type="NCBI Taxonomy" id="2918990"/>
    <lineage>
        <taxon>Bacteria</taxon>
        <taxon>Bacillati</taxon>
        <taxon>Cyanobacteriota</taxon>
        <taxon>Cyanophyceae</taxon>
        <taxon>Acaryochloridales</taxon>
        <taxon>Thermosynechococcaceae</taxon>
        <taxon>Pseudocalidococcus</taxon>
        <taxon>Pseudocalidococcus azoricus</taxon>
    </lineage>
</organism>
<evidence type="ECO:0000313" key="1">
    <source>
        <dbReference type="EMBL" id="MDS3862465.1"/>
    </source>
</evidence>
<dbReference type="AlphaFoldDB" id="A0AAE4FWX1"/>
<dbReference type="Proteomes" id="UP001268256">
    <property type="component" value="Unassembled WGS sequence"/>
</dbReference>
<proteinExistence type="predicted"/>
<reference evidence="2" key="1">
    <citation type="submission" date="2023-07" db="EMBL/GenBank/DDBJ databases">
        <authorList>
            <person name="Luz R."/>
            <person name="Cordeiro R."/>
            <person name="Fonseca A."/>
            <person name="Goncalves V."/>
        </authorList>
    </citation>
    <scope>NUCLEOTIDE SEQUENCE [LARGE SCALE GENOMIC DNA]</scope>
    <source>
        <strain evidence="2">BACA0444</strain>
    </source>
</reference>
<dbReference type="EMBL" id="JAVMIP010000031">
    <property type="protein sequence ID" value="MDS3862465.1"/>
    <property type="molecule type" value="Genomic_DNA"/>
</dbReference>
<keyword evidence="2" id="KW-1185">Reference proteome</keyword>
<comment type="caution">
    <text evidence="1">The sequence shown here is derived from an EMBL/GenBank/DDBJ whole genome shotgun (WGS) entry which is preliminary data.</text>
</comment>
<accession>A0AAE4FWX1</accession>
<sequence length="452" mass="50251">MFRTLPTLVSFMLAQAPAIPPAEMIRPDDVRPLPGSLDMVPVFNSNSPEKIQQEGILLSTLNPAGKQNPAAHLNFSFNDRFDIFAHHVTKAAPVPAPQVMYLGILVENPNKTPVRILVLQANTRLTTHAPFVNLPTQVLDQRNRVFAGPGSRASGDFLRRERDGIFPESYVIPPQSSQMLVVLPIPATALNGRSLLMRLFSNGRVNLASLALWEKTGPEKVPTLKDWQQLAQTGQLSIPRDRTPTPPTQTSGQFIYGRVAGVSRGSQWRATVTDRPEIPYLTIPAENQAISYVINTLDRGTLGTQQIQSAPMLVRYPDTAYRSHGNYGVLYELTLPLKNPTIQAQQVAIRFQTPIKEDQLSQAGLRYLQTPANQIFFRGPVRLEYEENGTTQVKYFHLVQRRGQMGEPLLTLDLPPQTQRTVKVELVYPPDATPPQVLTVETTLNPAPPQSK</sequence>
<gene>
    <name evidence="1" type="ORF">RIF25_16840</name>
</gene>
<dbReference type="InterPro" id="IPR021801">
    <property type="entry name" value="DUF3370"/>
</dbReference>
<name>A0AAE4FWX1_9CYAN</name>
<evidence type="ECO:0000313" key="2">
    <source>
        <dbReference type="Proteomes" id="UP001268256"/>
    </source>
</evidence>
<dbReference type="RefSeq" id="WP_322879670.1">
    <property type="nucleotide sequence ID" value="NZ_JAVMIP010000031.1"/>
</dbReference>
<dbReference type="Pfam" id="PF11850">
    <property type="entry name" value="DUF3370"/>
    <property type="match status" value="1"/>
</dbReference>
<protein>
    <submittedName>
        <fullName evidence="1">DUF3370 domain-containing protein</fullName>
    </submittedName>
</protein>